<dbReference type="AlphaFoldDB" id="R7ZL63"/>
<sequence length="340" mass="36795">MRQFTLVKYGRASEAFELNEVQSPIPEPSQLLIQVEGFGLNFADVMARQGLYREAPPLPFVPGYEVVGVVIGQGKQVSGLWVGKRVVAFTRFGGYADTALADYRAAAPIDPQVSGAVACALATQYCTAYYMTDYAYTLRGGGIALIHAAAGGVGTALVQLCKRKGLFTIGLCGSDAKREYLVALGVDLPIRYKEEDYAAIIEKKFGHRSVDYIFNTTMGPSFSVDRRLLSPGGKLFCFGGASRSGSRPSLVRDLSFFLRTGFISPLFTMMQSQAIIGVNMLRLADEKIEIIGACLRELVALNRTGEIEPSVGGEFSFSELSDAHGLLESGKSTGKLYVSW</sequence>
<evidence type="ECO:0000313" key="3">
    <source>
        <dbReference type="Proteomes" id="UP000013909"/>
    </source>
</evidence>
<organism evidence="2 3">
    <name type="scientific">Lunatimonas lonarensis</name>
    <dbReference type="NCBI Taxonomy" id="1232681"/>
    <lineage>
        <taxon>Bacteria</taxon>
        <taxon>Pseudomonadati</taxon>
        <taxon>Bacteroidota</taxon>
        <taxon>Cytophagia</taxon>
        <taxon>Cytophagales</taxon>
        <taxon>Cyclobacteriaceae</taxon>
    </lineage>
</organism>
<name>R7ZL63_9BACT</name>
<dbReference type="STRING" id="1232681.ADIS_4713"/>
<dbReference type="Pfam" id="PF13602">
    <property type="entry name" value="ADH_zinc_N_2"/>
    <property type="match status" value="1"/>
</dbReference>
<proteinExistence type="predicted"/>
<evidence type="ECO:0000313" key="2">
    <source>
        <dbReference type="EMBL" id="EON74812.1"/>
    </source>
</evidence>
<dbReference type="PANTHER" id="PTHR43677:SF4">
    <property type="entry name" value="QUINONE OXIDOREDUCTASE-LIKE PROTEIN 2"/>
    <property type="match status" value="1"/>
</dbReference>
<dbReference type="SUPFAM" id="SSF50129">
    <property type="entry name" value="GroES-like"/>
    <property type="match status" value="1"/>
</dbReference>
<evidence type="ECO:0000259" key="1">
    <source>
        <dbReference type="SMART" id="SM00829"/>
    </source>
</evidence>
<dbReference type="EMBL" id="AQHR01000120">
    <property type="protein sequence ID" value="EON74812.1"/>
    <property type="molecule type" value="Genomic_DNA"/>
</dbReference>
<dbReference type="Gene3D" id="3.90.180.10">
    <property type="entry name" value="Medium-chain alcohol dehydrogenases, catalytic domain"/>
    <property type="match status" value="1"/>
</dbReference>
<dbReference type="Gene3D" id="3.40.50.720">
    <property type="entry name" value="NAD(P)-binding Rossmann-like Domain"/>
    <property type="match status" value="1"/>
</dbReference>
<dbReference type="InterPro" id="IPR011032">
    <property type="entry name" value="GroES-like_sf"/>
</dbReference>
<accession>R7ZL63</accession>
<dbReference type="InterPro" id="IPR020843">
    <property type="entry name" value="ER"/>
</dbReference>
<dbReference type="Pfam" id="PF08240">
    <property type="entry name" value="ADH_N"/>
    <property type="match status" value="1"/>
</dbReference>
<dbReference type="SUPFAM" id="SSF51735">
    <property type="entry name" value="NAD(P)-binding Rossmann-fold domains"/>
    <property type="match status" value="1"/>
</dbReference>
<dbReference type="Proteomes" id="UP000013909">
    <property type="component" value="Unassembled WGS sequence"/>
</dbReference>
<reference evidence="2 3" key="1">
    <citation type="submission" date="2013-02" db="EMBL/GenBank/DDBJ databases">
        <title>A novel strain isolated from Lonar lake, Maharashtra, India.</title>
        <authorList>
            <person name="Singh A."/>
        </authorList>
    </citation>
    <scope>NUCLEOTIDE SEQUENCE [LARGE SCALE GENOMIC DNA]</scope>
    <source>
        <strain evidence="2 3">AK24</strain>
    </source>
</reference>
<dbReference type="OrthoDB" id="9787435at2"/>
<dbReference type="InterPro" id="IPR051397">
    <property type="entry name" value="Zn-ADH-like_protein"/>
</dbReference>
<feature type="domain" description="Enoyl reductase (ER)" evidence="1">
    <location>
        <begin position="11"/>
        <end position="338"/>
    </location>
</feature>
<dbReference type="GO" id="GO:0016491">
    <property type="term" value="F:oxidoreductase activity"/>
    <property type="evidence" value="ECO:0007669"/>
    <property type="project" value="InterPro"/>
</dbReference>
<dbReference type="InterPro" id="IPR013154">
    <property type="entry name" value="ADH-like_N"/>
</dbReference>
<dbReference type="InterPro" id="IPR036291">
    <property type="entry name" value="NAD(P)-bd_dom_sf"/>
</dbReference>
<keyword evidence="3" id="KW-1185">Reference proteome</keyword>
<protein>
    <submittedName>
        <fullName evidence="2">Putative dehydrogenase</fullName>
    </submittedName>
</protein>
<comment type="caution">
    <text evidence="2">The sequence shown here is derived from an EMBL/GenBank/DDBJ whole genome shotgun (WGS) entry which is preliminary data.</text>
</comment>
<dbReference type="RefSeq" id="WP_010856824.1">
    <property type="nucleotide sequence ID" value="NZ_AQHR01000120.1"/>
</dbReference>
<dbReference type="SMART" id="SM00829">
    <property type="entry name" value="PKS_ER"/>
    <property type="match status" value="1"/>
</dbReference>
<dbReference type="PANTHER" id="PTHR43677">
    <property type="entry name" value="SHORT-CHAIN DEHYDROGENASE/REDUCTASE"/>
    <property type="match status" value="1"/>
</dbReference>
<gene>
    <name evidence="2" type="ORF">ADIS_4713</name>
</gene>